<dbReference type="AlphaFoldDB" id="A0A9E7YB05"/>
<dbReference type="PANTHER" id="PTHR24292">
    <property type="entry name" value="CYTOCHROME P450"/>
    <property type="match status" value="1"/>
</dbReference>
<comment type="cofactor">
    <cofactor evidence="1">
        <name>heme</name>
        <dbReference type="ChEBI" id="CHEBI:30413"/>
    </cofactor>
</comment>
<keyword evidence="9" id="KW-0560">Oxidoreductase</keyword>
<dbReference type="GO" id="GO:0005789">
    <property type="term" value="C:endoplasmic reticulum membrane"/>
    <property type="evidence" value="ECO:0007669"/>
    <property type="project" value="UniProtKB-SubCell"/>
</dbReference>
<dbReference type="CDD" id="cd11056">
    <property type="entry name" value="CYP6-like"/>
    <property type="match status" value="1"/>
</dbReference>
<proteinExistence type="evidence at transcript level"/>
<keyword evidence="13" id="KW-0812">Transmembrane</keyword>
<dbReference type="Gene3D" id="1.10.630.10">
    <property type="entry name" value="Cytochrome P450"/>
    <property type="match status" value="1"/>
</dbReference>
<feature type="transmembrane region" description="Helical" evidence="13">
    <location>
        <begin position="6"/>
        <end position="25"/>
    </location>
</feature>
<comment type="similarity">
    <text evidence="4">Belongs to the cytochrome P450 family.</text>
</comment>
<dbReference type="InterPro" id="IPR050476">
    <property type="entry name" value="Insect_CytP450_Detox"/>
</dbReference>
<dbReference type="PANTHER" id="PTHR24292:SF54">
    <property type="entry name" value="CYP9F3-RELATED"/>
    <property type="match status" value="1"/>
</dbReference>
<evidence type="ECO:0000256" key="11">
    <source>
        <dbReference type="ARBA" id="ARBA00023033"/>
    </source>
</evidence>
<keyword evidence="6" id="KW-0479">Metal-binding</keyword>
<evidence type="ECO:0000256" key="9">
    <source>
        <dbReference type="ARBA" id="ARBA00023002"/>
    </source>
</evidence>
<keyword evidence="13" id="KW-1133">Transmembrane helix</keyword>
<dbReference type="GO" id="GO:0016705">
    <property type="term" value="F:oxidoreductase activity, acting on paired donors, with incorporation or reduction of molecular oxygen"/>
    <property type="evidence" value="ECO:0007669"/>
    <property type="project" value="InterPro"/>
</dbReference>
<evidence type="ECO:0000256" key="5">
    <source>
        <dbReference type="ARBA" id="ARBA00022617"/>
    </source>
</evidence>
<evidence type="ECO:0000256" key="8">
    <source>
        <dbReference type="ARBA" id="ARBA00022848"/>
    </source>
</evidence>
<dbReference type="EMBL" id="ON646388">
    <property type="protein sequence ID" value="UZE89904.1"/>
    <property type="molecule type" value="mRNA"/>
</dbReference>
<evidence type="ECO:0000256" key="3">
    <source>
        <dbReference type="ARBA" id="ARBA00004406"/>
    </source>
</evidence>
<evidence type="ECO:0000256" key="1">
    <source>
        <dbReference type="ARBA" id="ARBA00001971"/>
    </source>
</evidence>
<evidence type="ECO:0000256" key="12">
    <source>
        <dbReference type="ARBA" id="ARBA00023136"/>
    </source>
</evidence>
<evidence type="ECO:0000256" key="6">
    <source>
        <dbReference type="ARBA" id="ARBA00022723"/>
    </source>
</evidence>
<dbReference type="InterPro" id="IPR036396">
    <property type="entry name" value="Cyt_P450_sf"/>
</dbReference>
<keyword evidence="5" id="KW-0349">Heme</keyword>
<reference evidence="14" key="2">
    <citation type="submission" date="2022-05" db="EMBL/GenBank/DDBJ databases">
        <authorList>
            <person name="Pathak J."/>
            <person name="Thiruvengadam V."/>
            <person name="Gracy G.R."/>
        </authorList>
    </citation>
    <scope>NUCLEOTIDE SEQUENCE</scope>
</reference>
<dbReference type="GO" id="GO:0005506">
    <property type="term" value="F:iron ion binding"/>
    <property type="evidence" value="ECO:0007669"/>
    <property type="project" value="InterPro"/>
</dbReference>
<dbReference type="GO" id="GO:0004497">
    <property type="term" value="F:monooxygenase activity"/>
    <property type="evidence" value="ECO:0007669"/>
    <property type="project" value="UniProtKB-KW"/>
</dbReference>
<dbReference type="InterPro" id="IPR002402">
    <property type="entry name" value="Cyt_P450_E_grp-II"/>
</dbReference>
<protein>
    <submittedName>
        <fullName evidence="14">Cytochrome P450 CYP9GK5</fullName>
    </submittedName>
</protein>
<evidence type="ECO:0000313" key="14">
    <source>
        <dbReference type="EMBL" id="UZE89904.1"/>
    </source>
</evidence>
<evidence type="ECO:0000256" key="10">
    <source>
        <dbReference type="ARBA" id="ARBA00023004"/>
    </source>
</evidence>
<dbReference type="Pfam" id="PF00067">
    <property type="entry name" value="p450"/>
    <property type="match status" value="1"/>
</dbReference>
<evidence type="ECO:0000256" key="7">
    <source>
        <dbReference type="ARBA" id="ARBA00022824"/>
    </source>
</evidence>
<name>A0A9E7YB05_9NEOP</name>
<keyword evidence="10" id="KW-0408">Iron</keyword>
<dbReference type="PRINTS" id="PR00464">
    <property type="entry name" value="EP450II"/>
</dbReference>
<dbReference type="GO" id="GO:0020037">
    <property type="term" value="F:heme binding"/>
    <property type="evidence" value="ECO:0007669"/>
    <property type="project" value="InterPro"/>
</dbReference>
<evidence type="ECO:0000256" key="2">
    <source>
        <dbReference type="ARBA" id="ARBA00004174"/>
    </source>
</evidence>
<evidence type="ECO:0000256" key="4">
    <source>
        <dbReference type="ARBA" id="ARBA00010617"/>
    </source>
</evidence>
<comment type="subcellular location">
    <subcellularLocation>
        <location evidence="3">Endoplasmic reticulum membrane</location>
        <topology evidence="3">Peripheral membrane protein</topology>
    </subcellularLocation>
    <subcellularLocation>
        <location evidence="2">Microsome membrane</location>
        <topology evidence="2">Peripheral membrane protein</topology>
    </subcellularLocation>
</comment>
<organism evidence="14">
    <name type="scientific">Chrysoperla zastrowi sillemi</name>
    <dbReference type="NCBI Taxonomy" id="482137"/>
    <lineage>
        <taxon>Eukaryota</taxon>
        <taxon>Metazoa</taxon>
        <taxon>Ecdysozoa</taxon>
        <taxon>Arthropoda</taxon>
        <taxon>Hexapoda</taxon>
        <taxon>Insecta</taxon>
        <taxon>Pterygota</taxon>
        <taxon>Neoptera</taxon>
        <taxon>Endopterygota</taxon>
        <taxon>Neuroptera</taxon>
        <taxon>Hemerobiiformia</taxon>
        <taxon>Chrysopidae</taxon>
        <taxon>Chrysopinae</taxon>
        <taxon>Chrysoperla</taxon>
    </lineage>
</organism>
<evidence type="ECO:0000256" key="13">
    <source>
        <dbReference type="SAM" id="Phobius"/>
    </source>
</evidence>
<keyword evidence="11" id="KW-0503">Monooxygenase</keyword>
<keyword evidence="8" id="KW-0492">Microsome</keyword>
<dbReference type="InterPro" id="IPR001128">
    <property type="entry name" value="Cyt_P450"/>
</dbReference>
<dbReference type="SUPFAM" id="SSF48264">
    <property type="entry name" value="Cytochrome P450"/>
    <property type="match status" value="1"/>
</dbReference>
<keyword evidence="7" id="KW-0256">Endoplasmic reticulum</keyword>
<keyword evidence="12 13" id="KW-0472">Membrane</keyword>
<accession>A0A9E7YB05</accession>
<reference evidence="14" key="1">
    <citation type="journal article" date="2022" name="Insects">
        <title>Comparative Transcriptome Analysis to Reveal Differentially Expressed cytochrome P450 in Response to Imidacloprid in the Aphid Lion, Chrysoperla zastrowi sillemi (Esben-Petersen).</title>
        <authorList>
            <person name="Pathak J."/>
            <person name="Ramasamy G.G."/>
            <person name="Agrawal A."/>
            <person name="Srivastava S."/>
            <person name="Basavaarya B.R."/>
            <person name="Muthugounder M."/>
            <person name="Muniyappa V.K."/>
            <person name="Maria P."/>
            <person name="Rai A."/>
            <person name="Venkatesan T."/>
        </authorList>
    </citation>
    <scope>NUCLEOTIDE SEQUENCE</scope>
</reference>
<sequence length="409" mass="47137">MLVLSLFIILIAIIYFYFIRPLNYWKNLDVPFIPGYPIVGNFIWTSLKKQSFTDELNSLYNAFPNEKCVGMFSFGTAPALLIRDPELLKQITIKDFNYFTDHTKSFFKDGFDTLIDRNLFTLSGNEWRDMRATLSPAFTGSKMRGLFNMMNDCSEQFVSYYSNKVKNAKDSHLEVELKKSFTRFTNDIIASAVFGVKCDSLNNEQNEFYLMGCKAAYFATWRILLSNFCPWILKFLNLGGVIPEECCKYFKNLVYETKAVRERENIIRPDILHLLIQAQKGALKDDSVEENKGFVGTESKTVGNIKKLDDDDIAAQAFLFFLGGFETTSILMCFTIFELALNPDIQERLLNEIQNTLSESNGEFSYDVVHKMKYLDMIVTETLRKWPPAPITDRVTTKNYKIQVGNFSL</sequence>